<evidence type="ECO:0000256" key="1">
    <source>
        <dbReference type="SAM" id="MobiDB-lite"/>
    </source>
</evidence>
<accession>A0AAD5RM74</accession>
<feature type="region of interest" description="Disordered" evidence="1">
    <location>
        <begin position="636"/>
        <end position="656"/>
    </location>
</feature>
<reference evidence="3" key="1">
    <citation type="submission" date="2022-07" db="EMBL/GenBank/DDBJ databases">
        <title>Draft genome sequence of Zalerion maritima ATCC 34329, a (micro)plastics degrading marine fungus.</title>
        <authorList>
            <person name="Paco A."/>
            <person name="Goncalves M.F.M."/>
            <person name="Rocha-Santos T.A.P."/>
            <person name="Alves A."/>
        </authorList>
    </citation>
    <scope>NUCLEOTIDE SEQUENCE</scope>
    <source>
        <strain evidence="3">ATCC 34329</strain>
    </source>
</reference>
<dbReference type="Pfam" id="PF06985">
    <property type="entry name" value="HET"/>
    <property type="match status" value="1"/>
</dbReference>
<evidence type="ECO:0000259" key="2">
    <source>
        <dbReference type="Pfam" id="PF06985"/>
    </source>
</evidence>
<organism evidence="3 4">
    <name type="scientific">Zalerion maritima</name>
    <dbReference type="NCBI Taxonomy" id="339359"/>
    <lineage>
        <taxon>Eukaryota</taxon>
        <taxon>Fungi</taxon>
        <taxon>Dikarya</taxon>
        <taxon>Ascomycota</taxon>
        <taxon>Pezizomycotina</taxon>
        <taxon>Sordariomycetes</taxon>
        <taxon>Lulworthiomycetidae</taxon>
        <taxon>Lulworthiales</taxon>
        <taxon>Lulworthiaceae</taxon>
        <taxon>Zalerion</taxon>
    </lineage>
</organism>
<evidence type="ECO:0000313" key="4">
    <source>
        <dbReference type="Proteomes" id="UP001201980"/>
    </source>
</evidence>
<proteinExistence type="predicted"/>
<sequence>MRLLNIDSLRLETFPSSHNIPPYAILSHTWGPDEVVFEDIISTGYERGTCRKIDGCCTEAGKWPRIRHVWVDTLCIDKSSSAELSEAINSMFEWYGRATVCFAYLGDVPSMKTVGKNERLWDGKFRKARWFRRGWTLQELLAPKEVFFYDEYWEVLGCRGPGKVRRPVGIEYDGEPPKSSNGGVQSLDWIIEEVTGIDMLYLVGAWELGRASVAQRMSWANGRETTRVEDLAYCLLGIFGINMPLLYGEGRKAFARLQEEIIKVSNDQTVFVSHPRASPSTVEAGTAGGTETLINSSLLAKGPEDFYESRAMVPFRVDGGRKGHYMMTNNGLLAHLQVIELAPSSDMYLIRLACRWDNIFMPSTPGVNKPAITNSNNFMPLLPSRPVAILAYKPPGKDEDEFWRVPHRPVYVSEELFAKVPVEPVYLSRAPSEFCRARIDANIHLPPGYDVVGVYPPFWKGLFEIDKNGTRGPVLFPEGDPTEFGPYNVWVCLSIPDPGTSGDGHSQGQTCLALKLNFTMGVLGMRMEMGFDYILSRLDAKIGVLKGEEEFWGIFSKDLQRSVTLGKKVSLEGLKSKFLASSGSVKGKKNRKGGGKVKFGPDAAHNGCCFRPHLTFVEYNNGVTAYGLTVGQETLDAPSPSSKGSDPSRFWKASTC</sequence>
<dbReference type="Proteomes" id="UP001201980">
    <property type="component" value="Unassembled WGS sequence"/>
</dbReference>
<feature type="domain" description="Heterokaryon incompatibility" evidence="2">
    <location>
        <begin position="23"/>
        <end position="108"/>
    </location>
</feature>
<dbReference type="AlphaFoldDB" id="A0AAD5RM74"/>
<evidence type="ECO:0000313" key="3">
    <source>
        <dbReference type="EMBL" id="KAJ2897296.1"/>
    </source>
</evidence>
<protein>
    <submittedName>
        <fullName evidence="3">HET-domain-containing protein</fullName>
    </submittedName>
</protein>
<keyword evidence="4" id="KW-1185">Reference proteome</keyword>
<dbReference type="EMBL" id="JAKWBI020000283">
    <property type="protein sequence ID" value="KAJ2897296.1"/>
    <property type="molecule type" value="Genomic_DNA"/>
</dbReference>
<name>A0AAD5RM74_9PEZI</name>
<dbReference type="PANTHER" id="PTHR10622">
    <property type="entry name" value="HET DOMAIN-CONTAINING PROTEIN"/>
    <property type="match status" value="1"/>
</dbReference>
<comment type="caution">
    <text evidence="3">The sequence shown here is derived from an EMBL/GenBank/DDBJ whole genome shotgun (WGS) entry which is preliminary data.</text>
</comment>
<dbReference type="PANTHER" id="PTHR10622:SF10">
    <property type="entry name" value="HET DOMAIN-CONTAINING PROTEIN"/>
    <property type="match status" value="1"/>
</dbReference>
<gene>
    <name evidence="3" type="ORF">MKZ38_004807</name>
</gene>
<dbReference type="InterPro" id="IPR010730">
    <property type="entry name" value="HET"/>
</dbReference>